<evidence type="ECO:0000313" key="2">
    <source>
        <dbReference type="EMBL" id="MFH8250498.1"/>
    </source>
</evidence>
<keyword evidence="1" id="KW-0472">Membrane</keyword>
<keyword evidence="1" id="KW-0812">Transmembrane</keyword>
<evidence type="ECO:0000256" key="1">
    <source>
        <dbReference type="SAM" id="Phobius"/>
    </source>
</evidence>
<keyword evidence="1" id="KW-1133">Transmembrane helix</keyword>
<feature type="transmembrane region" description="Helical" evidence="1">
    <location>
        <begin position="5"/>
        <end position="27"/>
    </location>
</feature>
<dbReference type="EMBL" id="JBIQWL010000002">
    <property type="protein sequence ID" value="MFH8250498.1"/>
    <property type="molecule type" value="Genomic_DNA"/>
</dbReference>
<gene>
    <name evidence="2" type="ORF">ACH3VR_09060</name>
</gene>
<evidence type="ECO:0008006" key="4">
    <source>
        <dbReference type="Google" id="ProtNLM"/>
    </source>
</evidence>
<keyword evidence="3" id="KW-1185">Reference proteome</keyword>
<accession>A0ABW7Q8L0</accession>
<dbReference type="RefSeq" id="WP_396640432.1">
    <property type="nucleotide sequence ID" value="NZ_JBIQWL010000002.1"/>
</dbReference>
<protein>
    <recommendedName>
        <fullName evidence="4">DUF4878 domain-containing protein</fullName>
    </recommendedName>
</protein>
<comment type="caution">
    <text evidence="2">The sequence shown here is derived from an EMBL/GenBank/DDBJ whole genome shotgun (WGS) entry which is preliminary data.</text>
</comment>
<organism evidence="2 3">
    <name type="scientific">Microbacterium alkaliflavum</name>
    <dbReference type="NCBI Taxonomy" id="3248839"/>
    <lineage>
        <taxon>Bacteria</taxon>
        <taxon>Bacillati</taxon>
        <taxon>Actinomycetota</taxon>
        <taxon>Actinomycetes</taxon>
        <taxon>Micrococcales</taxon>
        <taxon>Microbacteriaceae</taxon>
        <taxon>Microbacterium</taxon>
    </lineage>
</organism>
<name>A0ABW7Q8L0_9MICO</name>
<proteinExistence type="predicted"/>
<sequence>MRRGVVVAVAIAVAIVVVGGGLAWWLLSRPPGPEDTARGYLEALAAGDADRALSYAQPSDADLKGAFEGADEYLTEPSVGDVADAGDEATAAVTFRLDGSTQEATLPLARHDGRWVVDSGGFGALTATTTIGDHVIVGDAVLPAGEDLQLLPAVYPVHAAPRGLLDGSTPVTVLPGAHADAAVEASVSPDATRLAQQQLDVYAADCTRAATTVPTNCGLRVPWAADLATLSSIVFRVEQTPQVALAPDLRSFAATGGVVVATATGTTRGGDEASFTYSADDWALRGTIALTAEGMTLAVG</sequence>
<dbReference type="Proteomes" id="UP001610861">
    <property type="component" value="Unassembled WGS sequence"/>
</dbReference>
<evidence type="ECO:0000313" key="3">
    <source>
        <dbReference type="Proteomes" id="UP001610861"/>
    </source>
</evidence>
<reference evidence="2 3" key="1">
    <citation type="submission" date="2024-09" db="EMBL/GenBank/DDBJ databases">
        <authorList>
            <person name="Pan X."/>
        </authorList>
    </citation>
    <scope>NUCLEOTIDE SEQUENCE [LARGE SCALE GENOMIC DNA]</scope>
    <source>
        <strain evidence="2 3">B2969</strain>
    </source>
</reference>